<evidence type="ECO:0000313" key="1">
    <source>
        <dbReference type="EMBL" id="MBF4437132.1"/>
    </source>
</evidence>
<evidence type="ECO:0000313" key="2">
    <source>
        <dbReference type="Proteomes" id="UP000786185"/>
    </source>
</evidence>
<organism evidence="1 2">
    <name type="scientific">Vibrio anguillarum</name>
    <name type="common">Listonella anguillarum</name>
    <dbReference type="NCBI Taxonomy" id="55601"/>
    <lineage>
        <taxon>Bacteria</taxon>
        <taxon>Pseudomonadati</taxon>
        <taxon>Pseudomonadota</taxon>
        <taxon>Gammaproteobacteria</taxon>
        <taxon>Vibrionales</taxon>
        <taxon>Vibrionaceae</taxon>
        <taxon>Vibrio</taxon>
    </lineage>
</organism>
<protein>
    <submittedName>
        <fullName evidence="1">Type VI secretion protein VgrG</fullName>
    </submittedName>
</protein>
<sequence>QSMSPLLKARQIEALKGPAPVCEVCEEAKGN</sequence>
<dbReference type="EMBL" id="SCLC01000656">
    <property type="protein sequence ID" value="MBF4437132.1"/>
    <property type="molecule type" value="Genomic_DNA"/>
</dbReference>
<dbReference type="AlphaFoldDB" id="A0AAW4BL24"/>
<accession>A0AAW4BL24</accession>
<reference evidence="1" key="1">
    <citation type="journal article" date="2021" name="PeerJ">
        <title>Analysis of 44 Vibrio anguillarum genomes reveals high genetic diversity.</title>
        <authorList>
            <person name="Hansen M.J."/>
            <person name="Dalsgaard I."/>
        </authorList>
    </citation>
    <scope>NUCLEOTIDE SEQUENCE</scope>
    <source>
        <strain evidence="1">850617-1/1</strain>
    </source>
</reference>
<dbReference type="Proteomes" id="UP000786185">
    <property type="component" value="Unassembled WGS sequence"/>
</dbReference>
<gene>
    <name evidence="1" type="ORF">ERJ77_22120</name>
</gene>
<name>A0AAW4BL24_VIBAN</name>
<feature type="non-terminal residue" evidence="1">
    <location>
        <position position="1"/>
    </location>
</feature>
<comment type="caution">
    <text evidence="1">The sequence shown here is derived from an EMBL/GenBank/DDBJ whole genome shotgun (WGS) entry which is preliminary data.</text>
</comment>
<proteinExistence type="predicted"/>